<dbReference type="STRING" id="658196.A0A397SN91"/>
<dbReference type="Pfam" id="PF21636">
    <property type="entry name" value="PPP1R21_C"/>
    <property type="match status" value="1"/>
</dbReference>
<dbReference type="Proteomes" id="UP000265703">
    <property type="component" value="Unassembled WGS sequence"/>
</dbReference>
<keyword evidence="5" id="KW-1185">Reference proteome</keyword>
<organism evidence="4 5">
    <name type="scientific">Glomus cerebriforme</name>
    <dbReference type="NCBI Taxonomy" id="658196"/>
    <lineage>
        <taxon>Eukaryota</taxon>
        <taxon>Fungi</taxon>
        <taxon>Fungi incertae sedis</taxon>
        <taxon>Mucoromycota</taxon>
        <taxon>Glomeromycotina</taxon>
        <taxon>Glomeromycetes</taxon>
        <taxon>Glomerales</taxon>
        <taxon>Glomeraceae</taxon>
        <taxon>Glomus</taxon>
    </lineage>
</organism>
<evidence type="ECO:0000313" key="5">
    <source>
        <dbReference type="Proteomes" id="UP000265703"/>
    </source>
</evidence>
<feature type="region of interest" description="Disordered" evidence="2">
    <location>
        <begin position="411"/>
        <end position="437"/>
    </location>
</feature>
<dbReference type="InterPro" id="IPR040024">
    <property type="entry name" value="PPP1R21"/>
</dbReference>
<feature type="coiled-coil region" evidence="1">
    <location>
        <begin position="509"/>
        <end position="610"/>
    </location>
</feature>
<evidence type="ECO:0000256" key="2">
    <source>
        <dbReference type="SAM" id="MobiDB-lite"/>
    </source>
</evidence>
<protein>
    <recommendedName>
        <fullName evidence="3">Protein phosphatase 1 regulatory subunit 21 N-terminal domain-containing protein</fullName>
    </recommendedName>
</protein>
<dbReference type="OrthoDB" id="5566667at2759"/>
<comment type="caution">
    <text evidence="4">The sequence shown here is derived from an EMBL/GenBank/DDBJ whole genome shotgun (WGS) entry which is preliminary data.</text>
</comment>
<feature type="compositionally biased region" description="Basic and acidic residues" evidence="2">
    <location>
        <begin position="489"/>
        <end position="500"/>
    </location>
</feature>
<reference evidence="4 5" key="1">
    <citation type="submission" date="2018-06" db="EMBL/GenBank/DDBJ databases">
        <title>Comparative genomics reveals the genomic features of Rhizophagus irregularis, R. cerebriforme, R. diaphanum and Gigaspora rosea, and their symbiotic lifestyle signature.</title>
        <authorList>
            <person name="Morin E."/>
            <person name="San Clemente H."/>
            <person name="Chen E.C.H."/>
            <person name="De La Providencia I."/>
            <person name="Hainaut M."/>
            <person name="Kuo A."/>
            <person name="Kohler A."/>
            <person name="Murat C."/>
            <person name="Tang N."/>
            <person name="Roy S."/>
            <person name="Loubradou J."/>
            <person name="Henrissat B."/>
            <person name="Grigoriev I.V."/>
            <person name="Corradi N."/>
            <person name="Roux C."/>
            <person name="Martin F.M."/>
        </authorList>
    </citation>
    <scope>NUCLEOTIDE SEQUENCE [LARGE SCALE GENOMIC DNA]</scope>
    <source>
        <strain evidence="4 5">DAOM 227022</strain>
    </source>
</reference>
<feature type="coiled-coil region" evidence="1">
    <location>
        <begin position="154"/>
        <end position="238"/>
    </location>
</feature>
<gene>
    <name evidence="4" type="ORF">C1645_807229</name>
</gene>
<evidence type="ECO:0000256" key="1">
    <source>
        <dbReference type="SAM" id="Coils"/>
    </source>
</evidence>
<feature type="region of interest" description="Disordered" evidence="2">
    <location>
        <begin position="1"/>
        <end position="20"/>
    </location>
</feature>
<dbReference type="GO" id="GO:0016020">
    <property type="term" value="C:membrane"/>
    <property type="evidence" value="ECO:0007669"/>
    <property type="project" value="TreeGrafter"/>
</dbReference>
<dbReference type="PANTHER" id="PTHR21448">
    <property type="entry name" value="SMOOTH MUSCLE MYOSIN HEAVY CHAIN-RELATED"/>
    <property type="match status" value="1"/>
</dbReference>
<keyword evidence="1" id="KW-0175">Coiled coil</keyword>
<dbReference type="GO" id="GO:0005769">
    <property type="term" value="C:early endosome"/>
    <property type="evidence" value="ECO:0007669"/>
    <property type="project" value="TreeGrafter"/>
</dbReference>
<dbReference type="SMART" id="SM01254">
    <property type="entry name" value="KLRAQ"/>
    <property type="match status" value="1"/>
</dbReference>
<feature type="region of interest" description="Disordered" evidence="2">
    <location>
        <begin position="457"/>
        <end position="500"/>
    </location>
</feature>
<dbReference type="EMBL" id="QKYT01000302">
    <property type="protein sequence ID" value="RIA87573.1"/>
    <property type="molecule type" value="Genomic_DNA"/>
</dbReference>
<dbReference type="AlphaFoldDB" id="A0A397SN91"/>
<accession>A0A397SN91</accession>
<dbReference type="PANTHER" id="PTHR21448:SF0">
    <property type="entry name" value="PROTEIN PHOSPHATASE 1 REGULATORY SUBUNIT 21"/>
    <property type="match status" value="1"/>
</dbReference>
<evidence type="ECO:0000313" key="4">
    <source>
        <dbReference type="EMBL" id="RIA87573.1"/>
    </source>
</evidence>
<dbReference type="InterPro" id="IPR049372">
    <property type="entry name" value="PPP1R21_C"/>
</dbReference>
<dbReference type="InterPro" id="IPR019343">
    <property type="entry name" value="PPP1R21_N"/>
</dbReference>
<proteinExistence type="predicted"/>
<feature type="coiled-coil region" evidence="1">
    <location>
        <begin position="311"/>
        <end position="359"/>
    </location>
</feature>
<feature type="coiled-coil region" evidence="1">
    <location>
        <begin position="21"/>
        <end position="76"/>
    </location>
</feature>
<evidence type="ECO:0000259" key="3">
    <source>
        <dbReference type="SMART" id="SM01254"/>
    </source>
</evidence>
<feature type="domain" description="Protein phosphatase 1 regulatory subunit 21 N-terminal" evidence="3">
    <location>
        <begin position="29"/>
        <end position="143"/>
    </location>
</feature>
<sequence length="611" mass="70077">MSDGRISASASLQSSVGTTSAEELAEKYQKLFSEFSRIKAQHSVLKKAVRKEQATNSSLQDECKTKEQELRASLQQLDLLNFHNERLTKRIQSLQDSGNAKLSTGWLLGSTKKEIEKLKVSLEARTIDLTRKIEENEKLHKELFEVNSYFTQHVNVLQSNISDLEKKKEELQVELTRSHLASEEAISTMRLEKREVEVKLDETRRELQLTNALMEKNEQKLKEDDDVLRAELNALRKALSINLGLADETQSEQFNILSENIDSESYEIIESFKQLQFSTRDYLNALKENSDTSHELSIKVKNASQIWQKNLQTLAIKFTSAQNKISELTAEKESLVKANENDSKKLSILESEISRLREELDKQRVPSNNFTAESSQLLILNNEQVNVKPEQNSIKLDNSKNLNEFNVISKTSSQSDNLKEEEESGAHDYSNEEDDDEKFKFVYPGSPNVESPVNEIKEQTAQATSAKITLDDDDDNNATGNGTASFPALERDMSVRKDDDAKQRENLIKKHYECKITQLNEQLQLADSKATRFYKALEIMQSKLANAESKKLRVEQEINKFQTELNHTKDTLADERNNHLKTIETMQDWINKISNEKDELEKKYNNLCQKQ</sequence>
<dbReference type="Pfam" id="PF10205">
    <property type="entry name" value="KLRAQ"/>
    <property type="match status" value="1"/>
</dbReference>
<name>A0A397SN91_9GLOM</name>
<feature type="compositionally biased region" description="Polar residues" evidence="2">
    <location>
        <begin position="8"/>
        <end position="20"/>
    </location>
</feature>